<feature type="transmembrane region" description="Helical" evidence="1">
    <location>
        <begin position="102"/>
        <end position="123"/>
    </location>
</feature>
<proteinExistence type="predicted"/>
<accession>G9EP23</accession>
<dbReference type="AlphaFoldDB" id="G9EP23"/>
<dbReference type="eggNOG" id="ENOG5031E8C">
    <property type="taxonomic scope" value="Bacteria"/>
</dbReference>
<dbReference type="HOGENOM" id="CLU_1784456_0_0_6"/>
<keyword evidence="3" id="KW-1185">Reference proteome</keyword>
<dbReference type="OrthoDB" id="5639101at2"/>
<feature type="transmembrane region" description="Helical" evidence="1">
    <location>
        <begin position="74"/>
        <end position="96"/>
    </location>
</feature>
<sequence>MSLQTSIQKGVSNFSFIIGTGLMYGGGAALLAMAVLGTISIDLVLLAYAKKKHNDFMTGWILGSMFWGQRRDPLPLLIASPITSLIAIGLSVVLGVPHVGVALLAGWTLAATVLAVGYALVALSEAITPEPEYHHSCAPAF</sequence>
<dbReference type="RefSeq" id="WP_006870927.1">
    <property type="nucleotide sequence ID" value="NZ_JH413822.1"/>
</dbReference>
<organism evidence="2 3">
    <name type="scientific">Legionella drancourtii LLAP12</name>
    <dbReference type="NCBI Taxonomy" id="658187"/>
    <lineage>
        <taxon>Bacteria</taxon>
        <taxon>Pseudomonadati</taxon>
        <taxon>Pseudomonadota</taxon>
        <taxon>Gammaproteobacteria</taxon>
        <taxon>Legionellales</taxon>
        <taxon>Legionellaceae</taxon>
        <taxon>Legionella</taxon>
    </lineage>
</organism>
<gene>
    <name evidence="2" type="ORF">LDG_7003</name>
</gene>
<reference evidence="2 3" key="1">
    <citation type="journal article" date="2011" name="BMC Genomics">
        <title>Insight into cross-talk between intra-amoebal pathogens.</title>
        <authorList>
            <person name="Gimenez G."/>
            <person name="Bertelli C."/>
            <person name="Moliner C."/>
            <person name="Robert C."/>
            <person name="Raoult D."/>
            <person name="Fournier P.E."/>
            <person name="Greub G."/>
        </authorList>
    </citation>
    <scope>NUCLEOTIDE SEQUENCE [LARGE SCALE GENOMIC DNA]</scope>
    <source>
        <strain evidence="2 3">LLAP12</strain>
    </source>
</reference>
<protein>
    <submittedName>
        <fullName evidence="2">Uncharacterized protein</fullName>
    </submittedName>
</protein>
<keyword evidence="1" id="KW-1133">Transmembrane helix</keyword>
<keyword evidence="1" id="KW-0472">Membrane</keyword>
<feature type="transmembrane region" description="Helical" evidence="1">
    <location>
        <begin position="22"/>
        <end position="48"/>
    </location>
</feature>
<evidence type="ECO:0000256" key="1">
    <source>
        <dbReference type="SAM" id="Phobius"/>
    </source>
</evidence>
<evidence type="ECO:0000313" key="3">
    <source>
        <dbReference type="Proteomes" id="UP000002770"/>
    </source>
</evidence>
<evidence type="ECO:0000313" key="2">
    <source>
        <dbReference type="EMBL" id="EHL30858.1"/>
    </source>
</evidence>
<name>G9EP23_9GAMM</name>
<dbReference type="Proteomes" id="UP000002770">
    <property type="component" value="Unassembled WGS sequence"/>
</dbReference>
<keyword evidence="1" id="KW-0812">Transmembrane</keyword>
<dbReference type="InParanoid" id="G9EP23"/>
<dbReference type="EMBL" id="JH413822">
    <property type="protein sequence ID" value="EHL30858.1"/>
    <property type="molecule type" value="Genomic_DNA"/>
</dbReference>